<dbReference type="PROSITE" id="PS50977">
    <property type="entry name" value="HTH_TETR_2"/>
    <property type="match status" value="1"/>
</dbReference>
<dbReference type="InterPro" id="IPR050109">
    <property type="entry name" value="HTH-type_TetR-like_transc_reg"/>
</dbReference>
<dbReference type="InterPro" id="IPR036271">
    <property type="entry name" value="Tet_transcr_reg_TetR-rel_C_sf"/>
</dbReference>
<evidence type="ECO:0000256" key="3">
    <source>
        <dbReference type="ARBA" id="ARBA00023163"/>
    </source>
</evidence>
<dbReference type="EMBL" id="CP001737">
    <property type="protein sequence ID" value="ACV78378.1"/>
    <property type="molecule type" value="Genomic_DNA"/>
</dbReference>
<feature type="domain" description="HTH tetR-type" evidence="5">
    <location>
        <begin position="16"/>
        <end position="74"/>
    </location>
</feature>
<dbReference type="SUPFAM" id="SSF48498">
    <property type="entry name" value="Tetracyclin repressor-like, C-terminal domain"/>
    <property type="match status" value="1"/>
</dbReference>
<dbReference type="eggNOG" id="COG1309">
    <property type="taxonomic scope" value="Bacteria"/>
</dbReference>
<dbReference type="SUPFAM" id="SSF46689">
    <property type="entry name" value="Homeodomain-like"/>
    <property type="match status" value="1"/>
</dbReference>
<dbReference type="Pfam" id="PF00440">
    <property type="entry name" value="TetR_N"/>
    <property type="match status" value="1"/>
</dbReference>
<sequence>MTQDEVRYGTQRAAAARNRAVILDAAHDLLADNPNASMNEIAKRAGVGAGTLYRHFPTREDLLLAAYRHDVQRLVDSVADRLATLPPRQAFERWFEDLAGYIRVKHGLGEALHTAAAQEAINETYEPVTAAIGQLLRAAERSGEVRAGLDPGDVLLLMGFLWRIPPGPGRAEQSRRLIAVVFDGLSPDQPGDDDRSGTRRRS</sequence>
<dbReference type="PANTHER" id="PTHR30055:SF234">
    <property type="entry name" value="HTH-TYPE TRANSCRIPTIONAL REGULATOR BETI"/>
    <property type="match status" value="1"/>
</dbReference>
<dbReference type="KEGG" id="nml:Namu_1993"/>
<dbReference type="PANTHER" id="PTHR30055">
    <property type="entry name" value="HTH-TYPE TRANSCRIPTIONAL REGULATOR RUTR"/>
    <property type="match status" value="1"/>
</dbReference>
<dbReference type="InterPro" id="IPR049445">
    <property type="entry name" value="TetR_SbtR-like_C"/>
</dbReference>
<dbReference type="Proteomes" id="UP000002218">
    <property type="component" value="Chromosome"/>
</dbReference>
<evidence type="ECO:0000256" key="4">
    <source>
        <dbReference type="PROSITE-ProRule" id="PRU00335"/>
    </source>
</evidence>
<protein>
    <submittedName>
        <fullName evidence="6">Transcriptional regulator, TetR family</fullName>
    </submittedName>
</protein>
<dbReference type="RefSeq" id="WP_015747277.1">
    <property type="nucleotide sequence ID" value="NC_013235.1"/>
</dbReference>
<accession>C8XI09</accession>
<feature type="DNA-binding region" description="H-T-H motif" evidence="4">
    <location>
        <begin position="37"/>
        <end position="56"/>
    </location>
</feature>
<proteinExistence type="predicted"/>
<dbReference type="InterPro" id="IPR009057">
    <property type="entry name" value="Homeodomain-like_sf"/>
</dbReference>
<reference evidence="7" key="1">
    <citation type="submission" date="2009-09" db="EMBL/GenBank/DDBJ databases">
        <title>The complete genome of Nakamurella multipartita DSM 44233.</title>
        <authorList>
            <consortium name="US DOE Joint Genome Institute (JGI-PGF)"/>
            <person name="Lucas S."/>
            <person name="Copeland A."/>
            <person name="Lapidus A."/>
            <person name="Glavina del Rio T."/>
            <person name="Dalin E."/>
            <person name="Tice H."/>
            <person name="Bruce D."/>
            <person name="Goodwin L."/>
            <person name="Pitluck S."/>
            <person name="Kyrpides N."/>
            <person name="Mavromatis K."/>
            <person name="Ivanova N."/>
            <person name="Ovchinnikova G."/>
            <person name="Sims D."/>
            <person name="Meincke L."/>
            <person name="Brettin T."/>
            <person name="Detter J.C."/>
            <person name="Han C."/>
            <person name="Larimer F."/>
            <person name="Land M."/>
            <person name="Hauser L."/>
            <person name="Markowitz V."/>
            <person name="Cheng J.-F."/>
            <person name="Hugenholtz P."/>
            <person name="Woyke T."/>
            <person name="Wu D."/>
            <person name="Klenk H.-P."/>
            <person name="Eisen J.A."/>
        </authorList>
    </citation>
    <scope>NUCLEOTIDE SEQUENCE [LARGE SCALE GENOMIC DNA]</scope>
    <source>
        <strain evidence="7">ATCC 700099 / DSM 44233 / CIP 104796 / JCM 9543 / NBRC 105858 / Y-104</strain>
    </source>
</reference>
<keyword evidence="2 4" id="KW-0238">DNA-binding</keyword>
<dbReference type="STRING" id="479431.Namu_1993"/>
<gene>
    <name evidence="6" type="ordered locus">Namu_1993</name>
</gene>
<dbReference type="InterPro" id="IPR001647">
    <property type="entry name" value="HTH_TetR"/>
</dbReference>
<evidence type="ECO:0000256" key="1">
    <source>
        <dbReference type="ARBA" id="ARBA00023015"/>
    </source>
</evidence>
<dbReference type="InParanoid" id="C8XI09"/>
<dbReference type="GO" id="GO:0000976">
    <property type="term" value="F:transcription cis-regulatory region binding"/>
    <property type="evidence" value="ECO:0007669"/>
    <property type="project" value="TreeGrafter"/>
</dbReference>
<keyword evidence="1" id="KW-0805">Transcription regulation</keyword>
<name>C8XI09_NAKMY</name>
<organism evidence="6 7">
    <name type="scientific">Nakamurella multipartita (strain ATCC 700099 / DSM 44233 / CIP 104796 / JCM 9543 / NBRC 105858 / Y-104)</name>
    <name type="common">Microsphaera multipartita</name>
    <dbReference type="NCBI Taxonomy" id="479431"/>
    <lineage>
        <taxon>Bacteria</taxon>
        <taxon>Bacillati</taxon>
        <taxon>Actinomycetota</taxon>
        <taxon>Actinomycetes</taxon>
        <taxon>Nakamurellales</taxon>
        <taxon>Nakamurellaceae</taxon>
        <taxon>Nakamurella</taxon>
    </lineage>
</organism>
<evidence type="ECO:0000313" key="7">
    <source>
        <dbReference type="Proteomes" id="UP000002218"/>
    </source>
</evidence>
<evidence type="ECO:0000259" key="5">
    <source>
        <dbReference type="PROSITE" id="PS50977"/>
    </source>
</evidence>
<evidence type="ECO:0000256" key="2">
    <source>
        <dbReference type="ARBA" id="ARBA00023125"/>
    </source>
</evidence>
<evidence type="ECO:0000313" key="6">
    <source>
        <dbReference type="EMBL" id="ACV78378.1"/>
    </source>
</evidence>
<keyword evidence="3" id="KW-0804">Transcription</keyword>
<keyword evidence="7" id="KW-1185">Reference proteome</keyword>
<dbReference type="GO" id="GO:0003700">
    <property type="term" value="F:DNA-binding transcription factor activity"/>
    <property type="evidence" value="ECO:0007669"/>
    <property type="project" value="TreeGrafter"/>
</dbReference>
<dbReference type="Gene3D" id="1.10.357.10">
    <property type="entry name" value="Tetracycline Repressor, domain 2"/>
    <property type="match status" value="1"/>
</dbReference>
<dbReference type="AlphaFoldDB" id="C8XI09"/>
<reference evidence="6 7" key="2">
    <citation type="journal article" date="2010" name="Stand. Genomic Sci.">
        <title>Complete genome sequence of Nakamurella multipartita type strain (Y-104).</title>
        <authorList>
            <person name="Tice H."/>
            <person name="Mayilraj S."/>
            <person name="Sims D."/>
            <person name="Lapidus A."/>
            <person name="Nolan M."/>
            <person name="Lucas S."/>
            <person name="Glavina Del Rio T."/>
            <person name="Copeland A."/>
            <person name="Cheng J.F."/>
            <person name="Meincke L."/>
            <person name="Bruce D."/>
            <person name="Goodwin L."/>
            <person name="Pitluck S."/>
            <person name="Ivanova N."/>
            <person name="Mavromatis K."/>
            <person name="Ovchinnikova G."/>
            <person name="Pati A."/>
            <person name="Chen A."/>
            <person name="Palaniappan K."/>
            <person name="Land M."/>
            <person name="Hauser L."/>
            <person name="Chang Y.J."/>
            <person name="Jeffries C.D."/>
            <person name="Detter J.C."/>
            <person name="Brettin T."/>
            <person name="Rohde M."/>
            <person name="Goker M."/>
            <person name="Bristow J."/>
            <person name="Eisen J.A."/>
            <person name="Markowitz V."/>
            <person name="Hugenholtz P."/>
            <person name="Kyrpides N.C."/>
            <person name="Klenk H.P."/>
            <person name="Chen F."/>
        </authorList>
    </citation>
    <scope>NUCLEOTIDE SEQUENCE [LARGE SCALE GENOMIC DNA]</scope>
    <source>
        <strain evidence="7">ATCC 700099 / DSM 44233 / CIP 104796 / JCM 9543 / NBRC 105858 / Y-104</strain>
    </source>
</reference>
<dbReference type="Pfam" id="PF21597">
    <property type="entry name" value="TetR_C_43"/>
    <property type="match status" value="1"/>
</dbReference>
<dbReference type="HOGENOM" id="CLU_069356_17_1_11"/>